<keyword evidence="1" id="KW-0472">Membrane</keyword>
<keyword evidence="1" id="KW-1133">Transmembrane helix</keyword>
<reference evidence="3" key="1">
    <citation type="submission" date="2016-06" db="EMBL/GenBank/DDBJ databases">
        <title>Parallel loss of symbiosis genes in relatives of nitrogen-fixing non-legume Parasponia.</title>
        <authorList>
            <person name="Van Velzen R."/>
            <person name="Holmer R."/>
            <person name="Bu F."/>
            <person name="Rutten L."/>
            <person name="Van Zeijl A."/>
            <person name="Liu W."/>
            <person name="Santuari L."/>
            <person name="Cao Q."/>
            <person name="Sharma T."/>
            <person name="Shen D."/>
            <person name="Roswanjaya Y."/>
            <person name="Wardhani T."/>
            <person name="Kalhor M.S."/>
            <person name="Jansen J."/>
            <person name="Van den Hoogen J."/>
            <person name="Gungor B."/>
            <person name="Hartog M."/>
            <person name="Hontelez J."/>
            <person name="Verver J."/>
            <person name="Yang W.-C."/>
            <person name="Schijlen E."/>
            <person name="Repin R."/>
            <person name="Schilthuizen M."/>
            <person name="Schranz E."/>
            <person name="Heidstra R."/>
            <person name="Miyata K."/>
            <person name="Fedorova E."/>
            <person name="Kohlen W."/>
            <person name="Bisseling T."/>
            <person name="Smit S."/>
            <person name="Geurts R."/>
        </authorList>
    </citation>
    <scope>NUCLEOTIDE SEQUENCE [LARGE SCALE GENOMIC DNA]</scope>
    <source>
        <strain evidence="3">cv. RG33-2</strain>
    </source>
</reference>
<evidence type="ECO:0000313" key="3">
    <source>
        <dbReference type="Proteomes" id="UP000237000"/>
    </source>
</evidence>
<comment type="caution">
    <text evidence="2">The sequence shown here is derived from an EMBL/GenBank/DDBJ whole genome shotgun (WGS) entry which is preliminary data.</text>
</comment>
<gene>
    <name evidence="2" type="ORF">TorRG33x02_018230</name>
</gene>
<accession>A0A2P5FYJ8</accession>
<dbReference type="AlphaFoldDB" id="A0A2P5FYJ8"/>
<dbReference type="Proteomes" id="UP000237000">
    <property type="component" value="Unassembled WGS sequence"/>
</dbReference>
<dbReference type="InParanoid" id="A0A2P5FYJ8"/>
<proteinExistence type="predicted"/>
<evidence type="ECO:0000313" key="2">
    <source>
        <dbReference type="EMBL" id="POO02837.1"/>
    </source>
</evidence>
<evidence type="ECO:0000256" key="1">
    <source>
        <dbReference type="SAM" id="Phobius"/>
    </source>
</evidence>
<organism evidence="2 3">
    <name type="scientific">Trema orientale</name>
    <name type="common">Charcoal tree</name>
    <name type="synonym">Celtis orientalis</name>
    <dbReference type="NCBI Taxonomy" id="63057"/>
    <lineage>
        <taxon>Eukaryota</taxon>
        <taxon>Viridiplantae</taxon>
        <taxon>Streptophyta</taxon>
        <taxon>Embryophyta</taxon>
        <taxon>Tracheophyta</taxon>
        <taxon>Spermatophyta</taxon>
        <taxon>Magnoliopsida</taxon>
        <taxon>eudicotyledons</taxon>
        <taxon>Gunneridae</taxon>
        <taxon>Pentapetalae</taxon>
        <taxon>rosids</taxon>
        <taxon>fabids</taxon>
        <taxon>Rosales</taxon>
        <taxon>Cannabaceae</taxon>
        <taxon>Trema</taxon>
    </lineage>
</organism>
<protein>
    <submittedName>
        <fullName evidence="2">Uncharacterized protein</fullName>
    </submittedName>
</protein>
<keyword evidence="1" id="KW-0812">Transmembrane</keyword>
<sequence>MAIHETESERDLKDELTKSVAALPFRDCMSKEICRRRASQGGLDYGIAQVFPFLSCLVFLFLPQIGDQITYVIVSLRIS</sequence>
<dbReference type="EMBL" id="JXTC01000004">
    <property type="protein sequence ID" value="POO02837.1"/>
    <property type="molecule type" value="Genomic_DNA"/>
</dbReference>
<keyword evidence="3" id="KW-1185">Reference proteome</keyword>
<feature type="transmembrane region" description="Helical" evidence="1">
    <location>
        <begin position="45"/>
        <end position="66"/>
    </location>
</feature>
<name>A0A2P5FYJ8_TREOI</name>